<dbReference type="EMBL" id="ADLN01000001">
    <property type="protein sequence ID" value="EHI61882.1"/>
    <property type="molecule type" value="Genomic_DNA"/>
</dbReference>
<dbReference type="PANTHER" id="PTHR40448">
    <property type="entry name" value="TWO-COMPONENT SENSOR HISTIDINE KINASE"/>
    <property type="match status" value="1"/>
</dbReference>
<dbReference type="RefSeq" id="WP_006778315.1">
    <property type="nucleotide sequence ID" value="NZ_CP040506.1"/>
</dbReference>
<dbReference type="SUPFAM" id="SSF55874">
    <property type="entry name" value="ATPase domain of HSP90 chaperone/DNA topoisomerase II/histidine kinase"/>
    <property type="match status" value="1"/>
</dbReference>
<feature type="transmembrane region" description="Helical" evidence="1">
    <location>
        <begin position="124"/>
        <end position="146"/>
    </location>
</feature>
<name>G5I9Z3_9FIRM</name>
<protein>
    <recommendedName>
        <fullName evidence="2">Sensor histidine kinase NatK-like C-terminal domain-containing protein</fullName>
    </recommendedName>
</protein>
<organism evidence="3 4">
    <name type="scientific">Hungatella hathewayi WAL-18680</name>
    <dbReference type="NCBI Taxonomy" id="742737"/>
    <lineage>
        <taxon>Bacteria</taxon>
        <taxon>Bacillati</taxon>
        <taxon>Bacillota</taxon>
        <taxon>Clostridia</taxon>
        <taxon>Lachnospirales</taxon>
        <taxon>Lachnospiraceae</taxon>
        <taxon>Hungatella</taxon>
    </lineage>
</organism>
<dbReference type="Pfam" id="PF14501">
    <property type="entry name" value="HATPase_c_5"/>
    <property type="match status" value="1"/>
</dbReference>
<reference evidence="3 4" key="1">
    <citation type="submission" date="2011-08" db="EMBL/GenBank/DDBJ databases">
        <title>The Genome Sequence of Clostridium hathewayi WAL-18680.</title>
        <authorList>
            <consortium name="The Broad Institute Genome Sequencing Platform"/>
            <person name="Earl A."/>
            <person name="Ward D."/>
            <person name="Feldgarden M."/>
            <person name="Gevers D."/>
            <person name="Finegold S.M."/>
            <person name="Summanen P.H."/>
            <person name="Molitoris D.R."/>
            <person name="Song M."/>
            <person name="Daigneault M."/>
            <person name="Allen-Vercoe E."/>
            <person name="Young S.K."/>
            <person name="Zeng Q."/>
            <person name="Gargeya S."/>
            <person name="Fitzgerald M."/>
            <person name="Haas B."/>
            <person name="Abouelleil A."/>
            <person name="Alvarado L."/>
            <person name="Arachchi H.M."/>
            <person name="Berlin A."/>
            <person name="Brown A."/>
            <person name="Chapman S.B."/>
            <person name="Chen Z."/>
            <person name="Dunbar C."/>
            <person name="Freedman E."/>
            <person name="Gearin G."/>
            <person name="Gellesch M."/>
            <person name="Goldberg J."/>
            <person name="Griggs A."/>
            <person name="Gujja S."/>
            <person name="Heiman D."/>
            <person name="Howarth C."/>
            <person name="Larson L."/>
            <person name="Lui A."/>
            <person name="MacDonald P.J.P."/>
            <person name="Montmayeur A."/>
            <person name="Murphy C."/>
            <person name="Neiman D."/>
            <person name="Pearson M."/>
            <person name="Priest M."/>
            <person name="Roberts A."/>
            <person name="Saif S."/>
            <person name="Shea T."/>
            <person name="Shenoy N."/>
            <person name="Sisk P."/>
            <person name="Stolte C."/>
            <person name="Sykes S."/>
            <person name="Wortman J."/>
            <person name="Nusbaum C."/>
            <person name="Birren B."/>
        </authorList>
    </citation>
    <scope>NUCLEOTIDE SEQUENCE [LARGE SCALE GENOMIC DNA]</scope>
    <source>
        <strain evidence="3 4">WAL-18680</strain>
    </source>
</reference>
<dbReference type="PATRIC" id="fig|742737.3.peg.328"/>
<dbReference type="Gene3D" id="3.30.565.10">
    <property type="entry name" value="Histidine kinase-like ATPase, C-terminal domain"/>
    <property type="match status" value="1"/>
</dbReference>
<dbReference type="GO" id="GO:0042802">
    <property type="term" value="F:identical protein binding"/>
    <property type="evidence" value="ECO:0007669"/>
    <property type="project" value="TreeGrafter"/>
</dbReference>
<accession>G5I9Z3</accession>
<dbReference type="OrthoDB" id="1634477at2"/>
<dbReference type="AlphaFoldDB" id="G5I9Z3"/>
<evidence type="ECO:0000256" key="1">
    <source>
        <dbReference type="SAM" id="Phobius"/>
    </source>
</evidence>
<feature type="transmembrane region" description="Helical" evidence="1">
    <location>
        <begin position="38"/>
        <end position="56"/>
    </location>
</feature>
<feature type="transmembrane region" description="Helical" evidence="1">
    <location>
        <begin position="88"/>
        <end position="112"/>
    </location>
</feature>
<evidence type="ECO:0000313" key="3">
    <source>
        <dbReference type="EMBL" id="EHI61882.1"/>
    </source>
</evidence>
<dbReference type="Proteomes" id="UP000005384">
    <property type="component" value="Unassembled WGS sequence"/>
</dbReference>
<dbReference type="CDD" id="cd16935">
    <property type="entry name" value="HATPase_AgrC-ComD-like"/>
    <property type="match status" value="1"/>
</dbReference>
<feature type="transmembrane region" description="Helical" evidence="1">
    <location>
        <begin position="158"/>
        <end position="180"/>
    </location>
</feature>
<comment type="caution">
    <text evidence="3">The sequence shown here is derived from an EMBL/GenBank/DDBJ whole genome shotgun (WGS) entry which is preliminary data.</text>
</comment>
<evidence type="ECO:0000313" key="4">
    <source>
        <dbReference type="Proteomes" id="UP000005384"/>
    </source>
</evidence>
<keyword evidence="1" id="KW-0472">Membrane</keyword>
<dbReference type="InterPro" id="IPR032834">
    <property type="entry name" value="NatK-like_C"/>
</dbReference>
<gene>
    <name evidence="3" type="ORF">HMPREF9473_00333</name>
</gene>
<keyword evidence="1" id="KW-1133">Transmembrane helix</keyword>
<proteinExistence type="predicted"/>
<feature type="transmembrane region" description="Helical" evidence="1">
    <location>
        <begin position="6"/>
        <end position="26"/>
    </location>
</feature>
<keyword evidence="1" id="KW-0812">Transmembrane</keyword>
<dbReference type="HOGENOM" id="CLU_020211_13_1_9"/>
<dbReference type="PANTHER" id="PTHR40448:SF1">
    <property type="entry name" value="TWO-COMPONENT SENSOR HISTIDINE KINASE"/>
    <property type="match status" value="1"/>
</dbReference>
<feature type="transmembrane region" description="Helical" evidence="1">
    <location>
        <begin position="62"/>
        <end position="81"/>
    </location>
</feature>
<feature type="transmembrane region" description="Helical" evidence="1">
    <location>
        <begin position="186"/>
        <end position="207"/>
    </location>
</feature>
<sequence>MMPSVYHLINSLLLSMAETWIFFWLCQTFLHPKALPRYLIRGAFLVYFLFQMVTYVQDFPLFSAWFFYCLFSLLIACLFYQDSNQIKVLVACLFVFLNYSCKLIASVLIMGLVHQKIPALPSNFVQGAASQMLACILFFLFTLLFVQFRKMHDSNKLTLYAIISYIYPFGILLISIHLFSVRDNTFLLYSDIAGILMCTTFFLFYLVDKTFIINEVRQKRIMADQLLSMQTDYYKQVEEAQTEITALRHDLKRHLHSLVSLLQMEQYGQALEYINGIYDSTNHLTVPVSSGNRMVNIMLSRTKLQAEEAHIAFTTNIMIPPTLPIENVDMCIILGNLLDNAVEACERITDDSIRKFINVEILFRKAFLVISITNSFNGEYHMSGARYESTKTGETFCGIGLSNVSTVVEKYEGDMKISHEEHTFTVSIMLALEKEGIA</sequence>
<keyword evidence="4" id="KW-1185">Reference proteome</keyword>
<evidence type="ECO:0000259" key="2">
    <source>
        <dbReference type="Pfam" id="PF14501"/>
    </source>
</evidence>
<dbReference type="InterPro" id="IPR036890">
    <property type="entry name" value="HATPase_C_sf"/>
</dbReference>
<feature type="domain" description="Sensor histidine kinase NatK-like C-terminal" evidence="2">
    <location>
        <begin position="326"/>
        <end position="430"/>
    </location>
</feature>